<gene>
    <name evidence="5" type="ORF">HDG41_004941</name>
</gene>
<dbReference type="SUPFAM" id="SSF55136">
    <property type="entry name" value="Probable bacterial effector-binding domain"/>
    <property type="match status" value="1"/>
</dbReference>
<dbReference type="PROSITE" id="PS01124">
    <property type="entry name" value="HTH_ARAC_FAMILY_2"/>
    <property type="match status" value="1"/>
</dbReference>
<accession>A0A7W8P573</accession>
<dbReference type="InterPro" id="IPR011256">
    <property type="entry name" value="Reg_factor_effector_dom_sf"/>
</dbReference>
<dbReference type="Pfam" id="PF06445">
    <property type="entry name" value="GyrI-like"/>
    <property type="match status" value="1"/>
</dbReference>
<dbReference type="RefSeq" id="WP_184227422.1">
    <property type="nucleotide sequence ID" value="NZ_JACHDE010000010.1"/>
</dbReference>
<dbReference type="AlphaFoldDB" id="A0A7W8P573"/>
<feature type="domain" description="HTH araC/xylS-type" evidence="4">
    <location>
        <begin position="12"/>
        <end position="112"/>
    </location>
</feature>
<dbReference type="Proteomes" id="UP000592820">
    <property type="component" value="Unassembled WGS sequence"/>
</dbReference>
<dbReference type="PANTHER" id="PTHR40055:SF1">
    <property type="entry name" value="TRANSCRIPTIONAL REGULATOR YGIV-RELATED"/>
    <property type="match status" value="1"/>
</dbReference>
<keyword evidence="1" id="KW-0805">Transcription regulation</keyword>
<evidence type="ECO:0000256" key="2">
    <source>
        <dbReference type="ARBA" id="ARBA00023125"/>
    </source>
</evidence>
<dbReference type="EMBL" id="JACHDE010000010">
    <property type="protein sequence ID" value="MBB5402855.1"/>
    <property type="molecule type" value="Genomic_DNA"/>
</dbReference>
<dbReference type="Gene3D" id="3.20.80.10">
    <property type="entry name" value="Regulatory factor, effector binding domain"/>
    <property type="match status" value="1"/>
</dbReference>
<protein>
    <submittedName>
        <fullName evidence="5">AraC family transcriptional regulator</fullName>
    </submittedName>
</protein>
<comment type="caution">
    <text evidence="5">The sequence shown here is derived from an EMBL/GenBank/DDBJ whole genome shotgun (WGS) entry which is preliminary data.</text>
</comment>
<dbReference type="SMART" id="SM00342">
    <property type="entry name" value="HTH_ARAC"/>
    <property type="match status" value="1"/>
</dbReference>
<dbReference type="InterPro" id="IPR010499">
    <property type="entry name" value="AraC_E-bd"/>
</dbReference>
<dbReference type="GO" id="GO:0043565">
    <property type="term" value="F:sequence-specific DNA binding"/>
    <property type="evidence" value="ECO:0007669"/>
    <property type="project" value="InterPro"/>
</dbReference>
<dbReference type="Pfam" id="PF12833">
    <property type="entry name" value="HTH_18"/>
    <property type="match status" value="1"/>
</dbReference>
<dbReference type="InterPro" id="IPR009057">
    <property type="entry name" value="Homeodomain-like_sf"/>
</dbReference>
<organism evidence="5 6">
    <name type="scientific">Paraburkholderia youngii</name>
    <dbReference type="NCBI Taxonomy" id="2782701"/>
    <lineage>
        <taxon>Bacteria</taxon>
        <taxon>Pseudomonadati</taxon>
        <taxon>Pseudomonadota</taxon>
        <taxon>Betaproteobacteria</taxon>
        <taxon>Burkholderiales</taxon>
        <taxon>Burkholderiaceae</taxon>
        <taxon>Paraburkholderia</taxon>
    </lineage>
</organism>
<dbReference type="SMART" id="SM00871">
    <property type="entry name" value="AraC_E_bind"/>
    <property type="match status" value="1"/>
</dbReference>
<dbReference type="InterPro" id="IPR029442">
    <property type="entry name" value="GyrI-like"/>
</dbReference>
<dbReference type="InterPro" id="IPR020449">
    <property type="entry name" value="Tscrpt_reg_AraC-type_HTH"/>
</dbReference>
<dbReference type="SUPFAM" id="SSF46689">
    <property type="entry name" value="Homeodomain-like"/>
    <property type="match status" value="2"/>
</dbReference>
<keyword evidence="3" id="KW-0804">Transcription</keyword>
<dbReference type="InterPro" id="IPR018062">
    <property type="entry name" value="HTH_AraC-typ_CS"/>
</dbReference>
<dbReference type="PANTHER" id="PTHR40055">
    <property type="entry name" value="TRANSCRIPTIONAL REGULATOR YGIV-RELATED"/>
    <property type="match status" value="1"/>
</dbReference>
<name>A0A7W8P573_9BURK</name>
<evidence type="ECO:0000313" key="6">
    <source>
        <dbReference type="Proteomes" id="UP000592820"/>
    </source>
</evidence>
<dbReference type="PROSITE" id="PS00041">
    <property type="entry name" value="HTH_ARAC_FAMILY_1"/>
    <property type="match status" value="1"/>
</dbReference>
<reference evidence="5 6" key="1">
    <citation type="submission" date="2020-08" db="EMBL/GenBank/DDBJ databases">
        <title>Genomic Encyclopedia of Type Strains, Phase IV (KMG-V): Genome sequencing to study the core and pangenomes of soil and plant-associated prokaryotes.</title>
        <authorList>
            <person name="Whitman W."/>
        </authorList>
    </citation>
    <scope>NUCLEOTIDE SEQUENCE [LARGE SCALE GENOMIC DNA]</scope>
    <source>
        <strain evidence="5 6">JPY162</strain>
    </source>
</reference>
<dbReference type="InterPro" id="IPR018060">
    <property type="entry name" value="HTH_AraC"/>
</dbReference>
<evidence type="ECO:0000313" key="5">
    <source>
        <dbReference type="EMBL" id="MBB5402855.1"/>
    </source>
</evidence>
<dbReference type="InterPro" id="IPR050908">
    <property type="entry name" value="SmbC-like"/>
</dbReference>
<evidence type="ECO:0000259" key="4">
    <source>
        <dbReference type="PROSITE" id="PS01124"/>
    </source>
</evidence>
<evidence type="ECO:0000256" key="3">
    <source>
        <dbReference type="ARBA" id="ARBA00023163"/>
    </source>
</evidence>
<proteinExistence type="predicted"/>
<keyword evidence="2" id="KW-0238">DNA-binding</keyword>
<evidence type="ECO:0000256" key="1">
    <source>
        <dbReference type="ARBA" id="ARBA00023015"/>
    </source>
</evidence>
<dbReference type="GO" id="GO:0003700">
    <property type="term" value="F:DNA-binding transcription factor activity"/>
    <property type="evidence" value="ECO:0007669"/>
    <property type="project" value="InterPro"/>
</dbReference>
<sequence>MMKPSTERDYRRRIARVVEAILVEPGARHTLDSLAAVAHMSPYHFHRIYRALMGESVVDTVKRLRLAEAAQRLTDAAQVTAVAHDAGYDSPQAFARAFRDFAGVSPSEFRTRQRHLVGNPAASAALAPTRRTAHARIAQHGEGDCIGVGGCRDEYAENQSTPALPSVDVIEIAPLDVLCLRHDGPVVTIGQTFHTLMTTLRCDENPVLQQRVGICAPDPSMAGGLCYHAGVVAGSPAAFSDAMRRLDDAAQRSRVAGPPPGIEPLRLEGGLYAVHRLVGPYALISPTFRALYSGWLPRSGYRRDQRPGLELYRSAPDRGALHPCITDLLIPIRED</sequence>
<dbReference type="PRINTS" id="PR00032">
    <property type="entry name" value="HTHARAC"/>
</dbReference>
<dbReference type="Gene3D" id="1.10.10.60">
    <property type="entry name" value="Homeodomain-like"/>
    <property type="match status" value="1"/>
</dbReference>